<feature type="region of interest" description="Disordered" evidence="1">
    <location>
        <begin position="1"/>
        <end position="41"/>
    </location>
</feature>
<reference evidence="2 3" key="1">
    <citation type="submission" date="2024-04" db="EMBL/GenBank/DDBJ databases">
        <title>Phyllosticta paracitricarpa is synonymous to the EU quarantine fungus P. citricarpa based on phylogenomic analyses.</title>
        <authorList>
            <consortium name="Lawrence Berkeley National Laboratory"/>
            <person name="Van Ingen-Buijs V.A."/>
            <person name="Van Westerhoven A.C."/>
            <person name="Haridas S."/>
            <person name="Skiadas P."/>
            <person name="Martin F."/>
            <person name="Groenewald J.Z."/>
            <person name="Crous P.W."/>
            <person name="Seidl M.F."/>
        </authorList>
    </citation>
    <scope>NUCLEOTIDE SEQUENCE [LARGE SCALE GENOMIC DNA]</scope>
    <source>
        <strain evidence="2 3">CBS 122670</strain>
    </source>
</reference>
<evidence type="ECO:0008006" key="4">
    <source>
        <dbReference type="Google" id="ProtNLM"/>
    </source>
</evidence>
<evidence type="ECO:0000256" key="1">
    <source>
        <dbReference type="SAM" id="MobiDB-lite"/>
    </source>
</evidence>
<organism evidence="2 3">
    <name type="scientific">Phyllosticta citricarpa</name>
    <dbReference type="NCBI Taxonomy" id="55181"/>
    <lineage>
        <taxon>Eukaryota</taxon>
        <taxon>Fungi</taxon>
        <taxon>Dikarya</taxon>
        <taxon>Ascomycota</taxon>
        <taxon>Pezizomycotina</taxon>
        <taxon>Dothideomycetes</taxon>
        <taxon>Dothideomycetes incertae sedis</taxon>
        <taxon>Botryosphaeriales</taxon>
        <taxon>Phyllostictaceae</taxon>
        <taxon>Phyllosticta</taxon>
    </lineage>
</organism>
<name>A0ABR1LYG8_9PEZI</name>
<comment type="caution">
    <text evidence="2">The sequence shown here is derived from an EMBL/GenBank/DDBJ whole genome shotgun (WGS) entry which is preliminary data.</text>
</comment>
<protein>
    <recommendedName>
        <fullName evidence="4">REJ domain-containing protein</fullName>
    </recommendedName>
</protein>
<sequence>MAVFAPAASSSSSSSSSSPPSSSSSSSSSSPSSSGSPSTRYPSLAVPLHAFTSSYFSSAFSDLPVTRQTDNQHSTFAHLHLLLATTQTTYLVTESPSLFVETSV</sequence>
<evidence type="ECO:0000313" key="2">
    <source>
        <dbReference type="EMBL" id="KAK7540238.1"/>
    </source>
</evidence>
<feature type="compositionally biased region" description="Low complexity" evidence="1">
    <location>
        <begin position="9"/>
        <end position="38"/>
    </location>
</feature>
<keyword evidence="3" id="KW-1185">Reference proteome</keyword>
<accession>A0ABR1LYG8</accession>
<proteinExistence type="predicted"/>
<evidence type="ECO:0000313" key="3">
    <source>
        <dbReference type="Proteomes" id="UP001365128"/>
    </source>
</evidence>
<dbReference type="EMBL" id="JBBPDW010000027">
    <property type="protein sequence ID" value="KAK7540238.1"/>
    <property type="molecule type" value="Genomic_DNA"/>
</dbReference>
<dbReference type="Proteomes" id="UP001365128">
    <property type="component" value="Unassembled WGS sequence"/>
</dbReference>
<gene>
    <name evidence="2" type="ORF">IWX46DRAFT_582857</name>
</gene>